<dbReference type="Proteomes" id="UP000582090">
    <property type="component" value="Unassembled WGS sequence"/>
</dbReference>
<evidence type="ECO:0000313" key="2">
    <source>
        <dbReference type="Proteomes" id="UP000582090"/>
    </source>
</evidence>
<reference evidence="1 2" key="1">
    <citation type="submission" date="2020-08" db="EMBL/GenBank/DDBJ databases">
        <title>Genomic Encyclopedia of Type Strains, Phase IV (KMG-IV): sequencing the most valuable type-strain genomes for metagenomic binning, comparative biology and taxonomic classification.</title>
        <authorList>
            <person name="Goeker M."/>
        </authorList>
    </citation>
    <scope>NUCLEOTIDE SEQUENCE [LARGE SCALE GENOMIC DNA]</scope>
    <source>
        <strain evidence="1 2">DSM 26575</strain>
    </source>
</reference>
<protein>
    <submittedName>
        <fullName evidence="1">Uncharacterized protein</fullName>
    </submittedName>
</protein>
<gene>
    <name evidence="1" type="ORF">GGQ67_004500</name>
</gene>
<keyword evidence="2" id="KW-1185">Reference proteome</keyword>
<dbReference type="AlphaFoldDB" id="A0A7W6CTG7"/>
<sequence>MADTIKNRAIWRALTTINAPLPSHIDADTLTACLALSTTDPRWRPHVRAFFREVGVEVIMDMVVEGAITFDSLSKAISFWDVDEDYENARWIREMAADPVAGADAADAESDRFHYDGR</sequence>
<name>A0A7W6CTG7_9HYPH</name>
<dbReference type="RefSeq" id="WP_183902280.1">
    <property type="nucleotide sequence ID" value="NZ_JACIDW010000023.1"/>
</dbReference>
<comment type="caution">
    <text evidence="1">The sequence shown here is derived from an EMBL/GenBank/DDBJ whole genome shotgun (WGS) entry which is preliminary data.</text>
</comment>
<organism evidence="1 2">
    <name type="scientific">Rhizobium metallidurans</name>
    <dbReference type="NCBI Taxonomy" id="1265931"/>
    <lineage>
        <taxon>Bacteria</taxon>
        <taxon>Pseudomonadati</taxon>
        <taxon>Pseudomonadota</taxon>
        <taxon>Alphaproteobacteria</taxon>
        <taxon>Hyphomicrobiales</taxon>
        <taxon>Rhizobiaceae</taxon>
        <taxon>Rhizobium/Agrobacterium group</taxon>
        <taxon>Rhizobium</taxon>
    </lineage>
</organism>
<evidence type="ECO:0000313" key="1">
    <source>
        <dbReference type="EMBL" id="MBB3966808.1"/>
    </source>
</evidence>
<accession>A0A7W6CTG7</accession>
<dbReference type="EMBL" id="JACIDW010000023">
    <property type="protein sequence ID" value="MBB3966808.1"/>
    <property type="molecule type" value="Genomic_DNA"/>
</dbReference>
<proteinExistence type="predicted"/>